<accession>A0A841FT90</accession>
<dbReference type="InterPro" id="IPR006311">
    <property type="entry name" value="TAT_signal"/>
</dbReference>
<comment type="caution">
    <text evidence="3">The sequence shown here is derived from an EMBL/GenBank/DDBJ whole genome shotgun (WGS) entry which is preliminary data.</text>
</comment>
<dbReference type="EMBL" id="JACHGT010000007">
    <property type="protein sequence ID" value="MBB6035749.1"/>
    <property type="molecule type" value="Genomic_DNA"/>
</dbReference>
<keyword evidence="1" id="KW-0732">Signal</keyword>
<evidence type="ECO:0000256" key="1">
    <source>
        <dbReference type="SAM" id="SignalP"/>
    </source>
</evidence>
<dbReference type="InterPro" id="IPR051532">
    <property type="entry name" value="Ester_Hydrolysis_Enzymes"/>
</dbReference>
<dbReference type="PROSITE" id="PS51318">
    <property type="entry name" value="TAT"/>
    <property type="match status" value="1"/>
</dbReference>
<evidence type="ECO:0000259" key="2">
    <source>
        <dbReference type="Pfam" id="PF13472"/>
    </source>
</evidence>
<dbReference type="PANTHER" id="PTHR30383">
    <property type="entry name" value="THIOESTERASE 1/PROTEASE 1/LYSOPHOSPHOLIPASE L1"/>
    <property type="match status" value="1"/>
</dbReference>
<dbReference type="Gene3D" id="3.40.50.1110">
    <property type="entry name" value="SGNH hydrolase"/>
    <property type="match status" value="1"/>
</dbReference>
<reference evidence="3 4" key="1">
    <citation type="submission" date="2020-08" db="EMBL/GenBank/DDBJ databases">
        <title>Genomic Encyclopedia of Type Strains, Phase IV (KMG-IV): sequencing the most valuable type-strain genomes for metagenomic binning, comparative biology and taxonomic classification.</title>
        <authorList>
            <person name="Goeker M."/>
        </authorList>
    </citation>
    <scope>NUCLEOTIDE SEQUENCE [LARGE SCALE GENOMIC DNA]</scope>
    <source>
        <strain evidence="3 4">YIM 65646</strain>
    </source>
</reference>
<feature type="domain" description="SGNH hydrolase-type esterase" evidence="2">
    <location>
        <begin position="41"/>
        <end position="266"/>
    </location>
</feature>
<feature type="chain" id="PRO_5032678276" evidence="1">
    <location>
        <begin position="29"/>
        <end position="279"/>
    </location>
</feature>
<keyword evidence="4" id="KW-1185">Reference proteome</keyword>
<gene>
    <name evidence="3" type="ORF">HNR73_003613</name>
</gene>
<dbReference type="Pfam" id="PF13472">
    <property type="entry name" value="Lipase_GDSL_2"/>
    <property type="match status" value="1"/>
</dbReference>
<dbReference type="PANTHER" id="PTHR30383:SF5">
    <property type="entry name" value="SGNH HYDROLASE-TYPE ESTERASE DOMAIN-CONTAINING PROTEIN"/>
    <property type="match status" value="1"/>
</dbReference>
<sequence>MGRRRGLLAALTVLTGGVLLLGAAPAAAEDPEPFPASIAGLGDSITRGFNACGWYFDCTARSWSTGDSDRVDGHYRRLTAYNPAIEDNRHNNAETGATSADLVAQAAATVEQRVDYLTVLIGANDACADTEAGMTTPEQYRTNIAAAFAALKEGLPEAKIFVASIPDLYRLWTVNKDSATARETWETAGICQSMLADPASTDPAAEQRRMNVRQRVLDYNTALSEICAGYGENCRYDGNVVFNTEFGADEVSRWDFFHPNAEGQRRLAEVTFASAFDPR</sequence>
<dbReference type="RefSeq" id="WP_184788599.1">
    <property type="nucleotide sequence ID" value="NZ_BONT01000075.1"/>
</dbReference>
<evidence type="ECO:0000313" key="4">
    <source>
        <dbReference type="Proteomes" id="UP000548476"/>
    </source>
</evidence>
<dbReference type="Proteomes" id="UP000548476">
    <property type="component" value="Unassembled WGS sequence"/>
</dbReference>
<dbReference type="InterPro" id="IPR013830">
    <property type="entry name" value="SGNH_hydro"/>
</dbReference>
<feature type="signal peptide" evidence="1">
    <location>
        <begin position="1"/>
        <end position="28"/>
    </location>
</feature>
<dbReference type="GO" id="GO:0004622">
    <property type="term" value="F:phosphatidylcholine lysophospholipase activity"/>
    <property type="evidence" value="ECO:0007669"/>
    <property type="project" value="TreeGrafter"/>
</dbReference>
<name>A0A841FT90_9ACTN</name>
<protein>
    <submittedName>
        <fullName evidence="3">Lysophospholipase L1-like esterase</fullName>
    </submittedName>
</protein>
<evidence type="ECO:0000313" key="3">
    <source>
        <dbReference type="EMBL" id="MBB6035749.1"/>
    </source>
</evidence>
<proteinExistence type="predicted"/>
<organism evidence="3 4">
    <name type="scientific">Phytomonospora endophytica</name>
    <dbReference type="NCBI Taxonomy" id="714109"/>
    <lineage>
        <taxon>Bacteria</taxon>
        <taxon>Bacillati</taxon>
        <taxon>Actinomycetota</taxon>
        <taxon>Actinomycetes</taxon>
        <taxon>Micromonosporales</taxon>
        <taxon>Micromonosporaceae</taxon>
        <taxon>Phytomonospora</taxon>
    </lineage>
</organism>
<dbReference type="SUPFAM" id="SSF52266">
    <property type="entry name" value="SGNH hydrolase"/>
    <property type="match status" value="1"/>
</dbReference>
<dbReference type="InterPro" id="IPR036514">
    <property type="entry name" value="SGNH_hydro_sf"/>
</dbReference>
<dbReference type="AlphaFoldDB" id="A0A841FT90"/>